<evidence type="ECO:0000256" key="1">
    <source>
        <dbReference type="SAM" id="SignalP"/>
    </source>
</evidence>
<keyword evidence="3" id="KW-1185">Reference proteome</keyword>
<feature type="signal peptide" evidence="1">
    <location>
        <begin position="1"/>
        <end position="25"/>
    </location>
</feature>
<dbReference type="AlphaFoldDB" id="A0AAV7N9K1"/>
<dbReference type="EMBL" id="JANPWB010000012">
    <property type="protein sequence ID" value="KAJ1112666.1"/>
    <property type="molecule type" value="Genomic_DNA"/>
</dbReference>
<proteinExistence type="predicted"/>
<organism evidence="2 3">
    <name type="scientific">Pleurodeles waltl</name>
    <name type="common">Iberian ribbed newt</name>
    <dbReference type="NCBI Taxonomy" id="8319"/>
    <lineage>
        <taxon>Eukaryota</taxon>
        <taxon>Metazoa</taxon>
        <taxon>Chordata</taxon>
        <taxon>Craniata</taxon>
        <taxon>Vertebrata</taxon>
        <taxon>Euteleostomi</taxon>
        <taxon>Amphibia</taxon>
        <taxon>Batrachia</taxon>
        <taxon>Caudata</taxon>
        <taxon>Salamandroidea</taxon>
        <taxon>Salamandridae</taxon>
        <taxon>Pleurodelinae</taxon>
        <taxon>Pleurodeles</taxon>
    </lineage>
</organism>
<evidence type="ECO:0008006" key="4">
    <source>
        <dbReference type="Google" id="ProtNLM"/>
    </source>
</evidence>
<comment type="caution">
    <text evidence="2">The sequence shown here is derived from an EMBL/GenBank/DDBJ whole genome shotgun (WGS) entry which is preliminary data.</text>
</comment>
<keyword evidence="1" id="KW-0732">Signal</keyword>
<evidence type="ECO:0000313" key="3">
    <source>
        <dbReference type="Proteomes" id="UP001066276"/>
    </source>
</evidence>
<reference evidence="2" key="1">
    <citation type="journal article" date="2022" name="bioRxiv">
        <title>Sequencing and chromosome-scale assembly of the giantPleurodeles waltlgenome.</title>
        <authorList>
            <person name="Brown T."/>
            <person name="Elewa A."/>
            <person name="Iarovenko S."/>
            <person name="Subramanian E."/>
            <person name="Araus A.J."/>
            <person name="Petzold A."/>
            <person name="Susuki M."/>
            <person name="Suzuki K.-i.T."/>
            <person name="Hayashi T."/>
            <person name="Toyoda A."/>
            <person name="Oliveira C."/>
            <person name="Osipova E."/>
            <person name="Leigh N.D."/>
            <person name="Simon A."/>
            <person name="Yun M.H."/>
        </authorList>
    </citation>
    <scope>NUCLEOTIDE SEQUENCE</scope>
    <source>
        <strain evidence="2">20211129_DDA</strain>
        <tissue evidence="2">Liver</tissue>
    </source>
</reference>
<dbReference type="Proteomes" id="UP001066276">
    <property type="component" value="Chromosome 8"/>
</dbReference>
<feature type="chain" id="PRO_5043372691" description="Secreted protein" evidence="1">
    <location>
        <begin position="26"/>
        <end position="99"/>
    </location>
</feature>
<evidence type="ECO:0000313" key="2">
    <source>
        <dbReference type="EMBL" id="KAJ1112666.1"/>
    </source>
</evidence>
<gene>
    <name evidence="2" type="ORF">NDU88_000927</name>
</gene>
<name>A0AAV7N9K1_PLEWA</name>
<protein>
    <recommendedName>
        <fullName evidence="4">Secreted protein</fullName>
    </recommendedName>
</protein>
<accession>A0AAV7N9K1</accession>
<sequence length="99" mass="10466">MIHPGMQPQRLPPFVLSTLLSPLEAQSVQQAPVAANKDRSRRQWVDLSTGAFPPTLLSQPRGVSGVAQFPTAILDSPAAAARSPGFLLVRTPQAPTVTG</sequence>